<feature type="transmembrane region" description="Helical" evidence="1">
    <location>
        <begin position="53"/>
        <end position="73"/>
    </location>
</feature>
<protein>
    <submittedName>
        <fullName evidence="2">Uncharacterized protein</fullName>
    </submittedName>
</protein>
<evidence type="ECO:0000313" key="2">
    <source>
        <dbReference type="EMBL" id="AIE91078.1"/>
    </source>
</evidence>
<evidence type="ECO:0000256" key="1">
    <source>
        <dbReference type="SAM" id="Phobius"/>
    </source>
</evidence>
<accession>A0A075FIT3</accession>
<keyword evidence="1" id="KW-0812">Transmembrane</keyword>
<reference evidence="2" key="1">
    <citation type="journal article" date="2014" name="Genome Biol. Evol.">
        <title>Pangenome evidence for extensive interdomain horizontal transfer affecting lineage core and shell genes in uncultured planktonic thaumarchaeota and euryarchaeota.</title>
        <authorList>
            <person name="Deschamps P."/>
            <person name="Zivanovic Y."/>
            <person name="Moreira D."/>
            <person name="Rodriguez-Valera F."/>
            <person name="Lopez-Garcia P."/>
        </authorList>
    </citation>
    <scope>NUCLEOTIDE SEQUENCE</scope>
</reference>
<dbReference type="EMBL" id="KF900327">
    <property type="protein sequence ID" value="AIE91078.1"/>
    <property type="molecule type" value="Genomic_DNA"/>
</dbReference>
<name>A0A075FIT3_9EURY</name>
<dbReference type="AlphaFoldDB" id="A0A075FIT3"/>
<keyword evidence="1" id="KW-0472">Membrane</keyword>
<sequence length="80" mass="8902">MLWVMLASYYGGRWSGLMTGLSAAVPRFIGLIVFTFALDFINQFFDSYQVSEGTLATVFLTSLLLPLIGFFAGGRIRRPD</sequence>
<proteinExistence type="predicted"/>
<keyword evidence="1" id="KW-1133">Transmembrane helix</keyword>
<organism evidence="2">
    <name type="scientific">uncultured marine group II/III euryarchaeote AD1000_105_G07</name>
    <dbReference type="NCBI Taxonomy" id="1457714"/>
    <lineage>
        <taxon>Archaea</taxon>
        <taxon>Methanobacteriati</taxon>
        <taxon>Methanobacteriota</taxon>
        <taxon>environmental samples</taxon>
    </lineage>
</organism>
<feature type="transmembrane region" description="Helical" evidence="1">
    <location>
        <begin position="21"/>
        <end position="41"/>
    </location>
</feature>